<dbReference type="RefSeq" id="WP_091612202.1">
    <property type="nucleotide sequence ID" value="NZ_FOEF01000001.1"/>
</dbReference>
<keyword evidence="2" id="KW-1185">Reference proteome</keyword>
<proteinExistence type="predicted"/>
<evidence type="ECO:0000313" key="1">
    <source>
        <dbReference type="EMBL" id="SEO63158.1"/>
    </source>
</evidence>
<dbReference type="NCBIfam" id="TIGR03930">
    <property type="entry name" value="WXG100_ESAT6"/>
    <property type="match status" value="1"/>
</dbReference>
<gene>
    <name evidence="1" type="ORF">SAMN04489732_101692</name>
</gene>
<dbReference type="InterPro" id="IPR036689">
    <property type="entry name" value="ESAT-6-like_sf"/>
</dbReference>
<dbReference type="SUPFAM" id="SSF140453">
    <property type="entry name" value="EsxAB dimer-like"/>
    <property type="match status" value="1"/>
</dbReference>
<dbReference type="EMBL" id="FOEF01000001">
    <property type="protein sequence ID" value="SEO63158.1"/>
    <property type="molecule type" value="Genomic_DNA"/>
</dbReference>
<dbReference type="OrthoDB" id="4554345at2"/>
<name>A0A1H8RAH0_9PSEU</name>
<sequence length="79" mass="8679">MQDTAGQFARAIESANAHLRQVNTEMAVLQTSWRGEASVRFGQAMNEWEQQFDVIVGRLEDLRAATGDARHRTGGSSGT</sequence>
<protein>
    <submittedName>
        <fullName evidence="1">WXG100 family type VII secretion target</fullName>
    </submittedName>
</protein>
<evidence type="ECO:0000313" key="2">
    <source>
        <dbReference type="Proteomes" id="UP000198582"/>
    </source>
</evidence>
<dbReference type="Proteomes" id="UP000198582">
    <property type="component" value="Unassembled WGS sequence"/>
</dbReference>
<dbReference type="Pfam" id="PF06013">
    <property type="entry name" value="WXG100"/>
    <property type="match status" value="1"/>
</dbReference>
<reference evidence="1 2" key="1">
    <citation type="submission" date="2016-10" db="EMBL/GenBank/DDBJ databases">
        <authorList>
            <person name="de Groot N.N."/>
        </authorList>
    </citation>
    <scope>NUCLEOTIDE SEQUENCE [LARGE SCALE GENOMIC DNA]</scope>
    <source>
        <strain evidence="1 2">DSM 44993</strain>
    </source>
</reference>
<dbReference type="STRING" id="394193.SAMN04489732_101692"/>
<dbReference type="Gene3D" id="1.10.287.1060">
    <property type="entry name" value="ESAT-6-like"/>
    <property type="match status" value="1"/>
</dbReference>
<dbReference type="InterPro" id="IPR010310">
    <property type="entry name" value="T7SS_ESAT-6-like"/>
</dbReference>
<dbReference type="AlphaFoldDB" id="A0A1H8RAH0"/>
<organism evidence="1 2">
    <name type="scientific">Amycolatopsis saalfeldensis</name>
    <dbReference type="NCBI Taxonomy" id="394193"/>
    <lineage>
        <taxon>Bacteria</taxon>
        <taxon>Bacillati</taxon>
        <taxon>Actinomycetota</taxon>
        <taxon>Actinomycetes</taxon>
        <taxon>Pseudonocardiales</taxon>
        <taxon>Pseudonocardiaceae</taxon>
        <taxon>Amycolatopsis</taxon>
    </lineage>
</organism>
<accession>A0A1H8RAH0</accession>